<dbReference type="SMR" id="A0A093XDE6"/>
<comment type="similarity">
    <text evidence="3">Belongs to the metallo-dependent hydrolases superfamily.</text>
</comment>
<evidence type="ECO:0000256" key="3">
    <source>
        <dbReference type="RuleBase" id="RU366045"/>
    </source>
</evidence>
<dbReference type="SUPFAM" id="SSF51556">
    <property type="entry name" value="Metallo-dependent hydrolases"/>
    <property type="match status" value="1"/>
</dbReference>
<dbReference type="GO" id="GO:0016831">
    <property type="term" value="F:carboxy-lyase activity"/>
    <property type="evidence" value="ECO:0007669"/>
    <property type="project" value="UniProtKB-KW"/>
</dbReference>
<dbReference type="AlphaFoldDB" id="A0A093XDE6"/>
<dbReference type="Pfam" id="PF04909">
    <property type="entry name" value="Amidohydro_2"/>
    <property type="match status" value="1"/>
</dbReference>
<protein>
    <submittedName>
        <fullName evidence="5">2,3-dihydroxybenzoate decarboxylase</fullName>
    </submittedName>
</protein>
<dbReference type="GO" id="GO:0019748">
    <property type="term" value="P:secondary metabolic process"/>
    <property type="evidence" value="ECO:0007669"/>
    <property type="project" value="TreeGrafter"/>
</dbReference>
<dbReference type="GO" id="GO:0016787">
    <property type="term" value="F:hydrolase activity"/>
    <property type="evidence" value="ECO:0007669"/>
    <property type="project" value="InterPro"/>
</dbReference>
<feature type="domain" description="Amidohydrolase-related" evidence="4">
    <location>
        <begin position="64"/>
        <end position="342"/>
    </location>
</feature>
<evidence type="ECO:0000259" key="4">
    <source>
        <dbReference type="Pfam" id="PF04909"/>
    </source>
</evidence>
<dbReference type="GO" id="GO:0005829">
    <property type="term" value="C:cytosol"/>
    <property type="evidence" value="ECO:0007669"/>
    <property type="project" value="TreeGrafter"/>
</dbReference>
<dbReference type="HOGENOM" id="CLU_039329_5_2_1"/>
<dbReference type="EMBL" id="JPOX01000037">
    <property type="protein sequence ID" value="KFX43238.1"/>
    <property type="molecule type" value="Genomic_DNA"/>
</dbReference>
<keyword evidence="2 3" id="KW-0456">Lyase</keyword>
<dbReference type="PANTHER" id="PTHR21240:SF31">
    <property type="entry name" value="AMIDOHYDROLASE FAMILY PROTEIN (AFU_ORTHOLOGUE AFUA_7G05840)"/>
    <property type="match status" value="1"/>
</dbReference>
<dbReference type="InterPro" id="IPR032465">
    <property type="entry name" value="ACMSD"/>
</dbReference>
<organism evidence="5">
    <name type="scientific">Talaromyces marneffei PM1</name>
    <dbReference type="NCBI Taxonomy" id="1077442"/>
    <lineage>
        <taxon>Eukaryota</taxon>
        <taxon>Fungi</taxon>
        <taxon>Dikarya</taxon>
        <taxon>Ascomycota</taxon>
        <taxon>Pezizomycotina</taxon>
        <taxon>Eurotiomycetes</taxon>
        <taxon>Eurotiomycetidae</taxon>
        <taxon>Eurotiales</taxon>
        <taxon>Trichocomaceae</taxon>
        <taxon>Talaromyces</taxon>
        <taxon>Talaromyces sect. Talaromyces</taxon>
    </lineage>
</organism>
<dbReference type="InterPro" id="IPR032466">
    <property type="entry name" value="Metal_Hydrolase"/>
</dbReference>
<dbReference type="Gene3D" id="3.20.20.140">
    <property type="entry name" value="Metal-dependent hydrolases"/>
    <property type="match status" value="1"/>
</dbReference>
<comment type="caution">
    <text evidence="5">The sequence shown here is derived from an EMBL/GenBank/DDBJ whole genome shotgun (WGS) entry which is preliminary data.</text>
</comment>
<dbReference type="eggNOG" id="KOG4245">
    <property type="taxonomic scope" value="Eukaryota"/>
</dbReference>
<evidence type="ECO:0000313" key="5">
    <source>
        <dbReference type="EMBL" id="KFX43238.1"/>
    </source>
</evidence>
<accession>A0A093XDE6</accession>
<name>A0A093XDE6_TALMA</name>
<evidence type="ECO:0000256" key="2">
    <source>
        <dbReference type="ARBA" id="ARBA00023239"/>
    </source>
</evidence>
<proteinExistence type="inferred from homology"/>
<keyword evidence="1 3" id="KW-0210">Decarboxylase</keyword>
<reference evidence="5" key="1">
    <citation type="journal article" date="2014" name="PLoS Genet.">
        <title>Signature Gene Expression Reveals Novel Clues to the Molecular Mechanisms of Dimorphic Transition in Penicillium marneffei.</title>
        <authorList>
            <person name="Yang E."/>
            <person name="Wang G."/>
            <person name="Cai J."/>
            <person name="Woo P.C."/>
            <person name="Lau S.K."/>
            <person name="Yuen K.-Y."/>
            <person name="Chow W.-N."/>
            <person name="Lin X."/>
        </authorList>
    </citation>
    <scope>NUCLEOTIDE SEQUENCE [LARGE SCALE GENOMIC DNA]</scope>
    <source>
        <strain evidence="5">PM1</strain>
    </source>
</reference>
<dbReference type="InterPro" id="IPR006680">
    <property type="entry name" value="Amidohydro-rel"/>
</dbReference>
<sequence length="350" mass="39757">MRGKVSFEEAYEIPALADKSREQAALYIAPKDLDRYLSEIKSPTGGRLDISNKNGIGYTIYSLTVPGVQGIADKAKAEKHATDVNNWIYNEIKDHRDRMGAFAALSMHDPVQAGQELERCVKKLGFHGALLNNWQHAGTDGETYIFYDHPSYDVFWQKCVELDVPVYLHPSAPSGKVFDTFFKDRRYLIGPPISFAQDVALHTMGLITNGVFDRNPKLKLILGHLGERIPQDLWRTNHWLEDVERPLADSRGDTMSRKPLLYYFKNNIYVTTSGHFSTETVKFVCDYFGADRILFSVDSPYEKIEEGAGWYDKDKDNLTKALGGPQQYLDVGRENAKKLFKLGKYHDCDA</sequence>
<evidence type="ECO:0000256" key="1">
    <source>
        <dbReference type="ARBA" id="ARBA00022793"/>
    </source>
</evidence>
<dbReference type="PANTHER" id="PTHR21240">
    <property type="entry name" value="2-AMINO-3-CARBOXYLMUCONATE-6-SEMIALDEHYDE DECARBOXYLASE"/>
    <property type="match status" value="1"/>
</dbReference>
<gene>
    <name evidence="5" type="ORF">GQ26_0370780</name>
</gene>